<accession>A0A1A6HQG9</accession>
<organism evidence="5 6">
    <name type="scientific">Neotoma lepida</name>
    <name type="common">Desert woodrat</name>
    <dbReference type="NCBI Taxonomy" id="56216"/>
    <lineage>
        <taxon>Eukaryota</taxon>
        <taxon>Metazoa</taxon>
        <taxon>Chordata</taxon>
        <taxon>Craniata</taxon>
        <taxon>Vertebrata</taxon>
        <taxon>Euteleostomi</taxon>
        <taxon>Mammalia</taxon>
        <taxon>Eutheria</taxon>
        <taxon>Euarchontoglires</taxon>
        <taxon>Glires</taxon>
        <taxon>Rodentia</taxon>
        <taxon>Myomorpha</taxon>
        <taxon>Muroidea</taxon>
        <taxon>Cricetidae</taxon>
        <taxon>Neotominae</taxon>
        <taxon>Neotoma</taxon>
    </lineage>
</organism>
<name>A0A1A6HQG9_NEOLE</name>
<dbReference type="PANTHER" id="PTHR15371:SF39">
    <property type="entry name" value="MITOCHONDRIAL IMPORT INNER MEMBRANE TRANSLOCASE SUBUNIT TIM23"/>
    <property type="match status" value="1"/>
</dbReference>
<dbReference type="Pfam" id="PF02466">
    <property type="entry name" value="Tim17"/>
    <property type="match status" value="1"/>
</dbReference>
<evidence type="ECO:0000256" key="3">
    <source>
        <dbReference type="ARBA" id="ARBA00022989"/>
    </source>
</evidence>
<keyword evidence="6" id="KW-1185">Reference proteome</keyword>
<evidence type="ECO:0000256" key="2">
    <source>
        <dbReference type="ARBA" id="ARBA00022692"/>
    </source>
</evidence>
<dbReference type="PANTHER" id="PTHR15371">
    <property type="entry name" value="TIM23"/>
    <property type="match status" value="1"/>
</dbReference>
<keyword evidence="2" id="KW-0812">Transmembrane</keyword>
<evidence type="ECO:0000313" key="5">
    <source>
        <dbReference type="EMBL" id="OBS79967.1"/>
    </source>
</evidence>
<dbReference type="Proteomes" id="UP000092124">
    <property type="component" value="Unassembled WGS sequence"/>
</dbReference>
<comment type="caution">
    <text evidence="5">The sequence shown here is derived from an EMBL/GenBank/DDBJ whole genome shotgun (WGS) entry which is preliminary data.</text>
</comment>
<dbReference type="EMBL" id="LZPO01017600">
    <property type="protein sequence ID" value="OBS79967.1"/>
    <property type="molecule type" value="Genomic_DNA"/>
</dbReference>
<dbReference type="STRING" id="56216.A0A1A6HQG9"/>
<sequence length="97" mass="10414">MGFQDRTNRGGCIWGSERSSVRIEGNPEYGLVQTKKCTDFEYALLYSAFGVVIEKTRGAEDDLNTVAAGTMTGMLYKCTGAAVKPISRGSPHACALS</sequence>
<proteinExistence type="predicted"/>
<evidence type="ECO:0000313" key="6">
    <source>
        <dbReference type="Proteomes" id="UP000092124"/>
    </source>
</evidence>
<keyword evidence="4" id="KW-0472">Membrane</keyword>
<dbReference type="GO" id="GO:0030150">
    <property type="term" value="P:protein import into mitochondrial matrix"/>
    <property type="evidence" value="ECO:0007669"/>
    <property type="project" value="TreeGrafter"/>
</dbReference>
<evidence type="ECO:0000256" key="1">
    <source>
        <dbReference type="ARBA" id="ARBA00004141"/>
    </source>
</evidence>
<comment type="subcellular location">
    <subcellularLocation>
        <location evidence="1">Membrane</location>
        <topology evidence="1">Multi-pass membrane protein</topology>
    </subcellularLocation>
</comment>
<protein>
    <submittedName>
        <fullName evidence="5">Uncharacterized protein</fullName>
    </submittedName>
</protein>
<dbReference type="GO" id="GO:0008320">
    <property type="term" value="F:protein transmembrane transporter activity"/>
    <property type="evidence" value="ECO:0007669"/>
    <property type="project" value="TreeGrafter"/>
</dbReference>
<dbReference type="OrthoDB" id="159299at2759"/>
<evidence type="ECO:0000256" key="4">
    <source>
        <dbReference type="ARBA" id="ARBA00023136"/>
    </source>
</evidence>
<dbReference type="GO" id="GO:0005744">
    <property type="term" value="C:TIM23 mitochondrial import inner membrane translocase complex"/>
    <property type="evidence" value="ECO:0007669"/>
    <property type="project" value="TreeGrafter"/>
</dbReference>
<keyword evidence="3" id="KW-1133">Transmembrane helix</keyword>
<gene>
    <name evidence="5" type="ORF">A6R68_21828</name>
</gene>
<dbReference type="InterPro" id="IPR045238">
    <property type="entry name" value="Tim23-like"/>
</dbReference>
<reference evidence="5 6" key="1">
    <citation type="submission" date="2016-06" db="EMBL/GenBank/DDBJ databases">
        <title>The Draft Genome Sequence and Annotation of the Desert Woodrat Neotoma lepida.</title>
        <authorList>
            <person name="Campbell M."/>
            <person name="Oakeson K.F."/>
            <person name="Yandell M."/>
            <person name="Halpert J.R."/>
            <person name="Dearing D."/>
        </authorList>
    </citation>
    <scope>NUCLEOTIDE SEQUENCE [LARGE SCALE GENOMIC DNA]</scope>
    <source>
        <strain evidence="5">417</strain>
        <tissue evidence="5">Liver</tissue>
    </source>
</reference>
<dbReference type="AlphaFoldDB" id="A0A1A6HQG9"/>